<dbReference type="PANTHER" id="PTHR42204">
    <property type="entry name" value="INTEGRAL MEMBRANE PROTEIN"/>
    <property type="match status" value="1"/>
</dbReference>
<feature type="transmembrane region" description="Helical" evidence="1">
    <location>
        <begin position="349"/>
        <end position="366"/>
    </location>
</feature>
<keyword evidence="4" id="KW-1185">Reference proteome</keyword>
<dbReference type="PANTHER" id="PTHR42204:SF1">
    <property type="entry name" value="INTEGRAL MEMBRANE PROTEIN"/>
    <property type="match status" value="1"/>
</dbReference>
<dbReference type="AlphaFoldDB" id="D5VQG6"/>
<feature type="transmembrane region" description="Helical" evidence="1">
    <location>
        <begin position="323"/>
        <end position="343"/>
    </location>
</feature>
<dbReference type="STRING" id="573063.Metin_0147"/>
<dbReference type="GeneID" id="9131147"/>
<evidence type="ECO:0000256" key="1">
    <source>
        <dbReference type="SAM" id="Phobius"/>
    </source>
</evidence>
<feature type="transmembrane region" description="Helical" evidence="1">
    <location>
        <begin position="43"/>
        <end position="65"/>
    </location>
</feature>
<keyword evidence="1" id="KW-0472">Membrane</keyword>
<feature type="domain" description="DUF112" evidence="2">
    <location>
        <begin position="3"/>
        <end position="372"/>
    </location>
</feature>
<accession>D5VQG6</accession>
<reference evidence="3" key="1">
    <citation type="submission" date="2010-04" db="EMBL/GenBank/DDBJ databases">
        <title>Complete sequence of Methanocaldococcus infernus ME.</title>
        <authorList>
            <consortium name="US DOE Joint Genome Institute"/>
            <person name="Lucas S."/>
            <person name="Copeland A."/>
            <person name="Lapidus A."/>
            <person name="Cheng J.-F."/>
            <person name="Bruce D."/>
            <person name="Goodwin L."/>
            <person name="Pitluck S."/>
            <person name="Munk A.C."/>
            <person name="Detter J.C."/>
            <person name="Han C."/>
            <person name="Tapia R."/>
            <person name="Land M."/>
            <person name="Hauser L."/>
            <person name="Kyrpides N."/>
            <person name="Mikhailova N."/>
            <person name="Sieprawska-Lupa M."/>
            <person name="Whitman W.B."/>
            <person name="Woyke T."/>
        </authorList>
    </citation>
    <scope>NUCLEOTIDE SEQUENCE [LARGE SCALE GENOMIC DNA]</scope>
    <source>
        <strain evidence="3">ME</strain>
    </source>
</reference>
<dbReference type="Proteomes" id="UP000002061">
    <property type="component" value="Chromosome"/>
</dbReference>
<evidence type="ECO:0000313" key="4">
    <source>
        <dbReference type="Proteomes" id="UP000002061"/>
    </source>
</evidence>
<evidence type="ECO:0000313" key="3">
    <source>
        <dbReference type="EMBL" id="ADG12819.1"/>
    </source>
</evidence>
<name>D5VQG6_METIM</name>
<evidence type="ECO:0000259" key="2">
    <source>
        <dbReference type="Pfam" id="PF01970"/>
    </source>
</evidence>
<organism evidence="3 4">
    <name type="scientific">Methanocaldococcus infernus (strain DSM 11812 / JCM 15783 / ME)</name>
    <dbReference type="NCBI Taxonomy" id="573063"/>
    <lineage>
        <taxon>Archaea</taxon>
        <taxon>Methanobacteriati</taxon>
        <taxon>Methanobacteriota</taxon>
        <taxon>Methanomada group</taxon>
        <taxon>Methanococci</taxon>
        <taxon>Methanococcales</taxon>
        <taxon>Methanocaldococcaceae</taxon>
        <taxon>Methanocaldococcus</taxon>
    </lineage>
</organism>
<feature type="transmembrane region" description="Helical" evidence="1">
    <location>
        <begin position="86"/>
        <end position="115"/>
    </location>
</feature>
<feature type="transmembrane region" description="Helical" evidence="1">
    <location>
        <begin position="147"/>
        <end position="166"/>
    </location>
</feature>
<proteinExistence type="predicted"/>
<keyword evidence="1" id="KW-0812">Transmembrane</keyword>
<sequence length="388" mass="43123">MVIYIILGSLCGIFTGLIPGIHPNNIVALSFIFSPLLGENYPYFLVSLVITHYFINFIPSALLGVPDDETAMSVLPMHKLTLKGRAYEAIFLAGLGSFLGVIFSLVISLIIVLLSFDINKVYLVIKPFLPIILSLFILHQILTSKNIYDLLTIFLSGIFGIIIFYLNPSFNSTLTAVFTGMFGIPLLLNNLKEQKFITQHIKEVEFKLSYLKSIFFSSVVGFFRMFLPAVSGAQLNYILGKIIKEEDIENFLVSQGSIVLSNEVFSLLAVFFIGTGRSGTAKALETLNLNLLSLLLATFLASTLAFIILINLSKYLIKVLQRVNFKVVSVFFIFLSSSIVIIISYNHLLYHLVVYLTSIAIGLIATRGNMSNMINVLTFPTILMLVKP</sequence>
<dbReference type="KEGG" id="mif:Metin_0147"/>
<gene>
    <name evidence="3" type="ordered locus">Metin_0147</name>
</gene>
<dbReference type="RefSeq" id="WP_013099565.1">
    <property type="nucleotide sequence ID" value="NC_014122.1"/>
</dbReference>
<dbReference type="InterPro" id="IPR002823">
    <property type="entry name" value="DUF112_TM"/>
</dbReference>
<protein>
    <recommendedName>
        <fullName evidence="2">DUF112 domain-containing protein</fullName>
    </recommendedName>
</protein>
<dbReference type="EMBL" id="CP002009">
    <property type="protein sequence ID" value="ADG12819.1"/>
    <property type="molecule type" value="Genomic_DNA"/>
</dbReference>
<keyword evidence="1" id="KW-1133">Transmembrane helix</keyword>
<dbReference type="HOGENOM" id="CLU_043916_0_0_2"/>
<dbReference type="OrthoDB" id="53365at2157"/>
<feature type="transmembrane region" description="Helical" evidence="1">
    <location>
        <begin position="172"/>
        <end position="188"/>
    </location>
</feature>
<dbReference type="eggNOG" id="arCOG04469">
    <property type="taxonomic scope" value="Archaea"/>
</dbReference>
<feature type="transmembrane region" description="Helical" evidence="1">
    <location>
        <begin position="291"/>
        <end position="311"/>
    </location>
</feature>
<feature type="transmembrane region" description="Helical" evidence="1">
    <location>
        <begin position="121"/>
        <end position="138"/>
    </location>
</feature>
<dbReference type="Pfam" id="PF01970">
    <property type="entry name" value="TctA"/>
    <property type="match status" value="1"/>
</dbReference>